<protein>
    <submittedName>
        <fullName evidence="1">Uncharacterized protein</fullName>
    </submittedName>
</protein>
<dbReference type="AlphaFoldDB" id="A0AAV5U0Y8"/>
<organism evidence="1 2">
    <name type="scientific">Pristionchus entomophagus</name>
    <dbReference type="NCBI Taxonomy" id="358040"/>
    <lineage>
        <taxon>Eukaryota</taxon>
        <taxon>Metazoa</taxon>
        <taxon>Ecdysozoa</taxon>
        <taxon>Nematoda</taxon>
        <taxon>Chromadorea</taxon>
        <taxon>Rhabditida</taxon>
        <taxon>Rhabditina</taxon>
        <taxon>Diplogasteromorpha</taxon>
        <taxon>Diplogasteroidea</taxon>
        <taxon>Neodiplogasteridae</taxon>
        <taxon>Pristionchus</taxon>
    </lineage>
</organism>
<dbReference type="Proteomes" id="UP001432027">
    <property type="component" value="Unassembled WGS sequence"/>
</dbReference>
<comment type="caution">
    <text evidence="1">The sequence shown here is derived from an EMBL/GenBank/DDBJ whole genome shotgun (WGS) entry which is preliminary data.</text>
</comment>
<name>A0AAV5U0Y8_9BILA</name>
<dbReference type="EMBL" id="BTSX01000005">
    <property type="protein sequence ID" value="GMT00526.1"/>
    <property type="molecule type" value="Genomic_DNA"/>
</dbReference>
<evidence type="ECO:0000313" key="2">
    <source>
        <dbReference type="Proteomes" id="UP001432027"/>
    </source>
</evidence>
<proteinExistence type="predicted"/>
<sequence>WCVIKRHALMPGQIDKERIDGIIQGFSEKEEHQGMIEWKDKTSRFCSHNEPVHSRQKESTIVNEKGILRKEMVTVEKSLCCNHIVNHIPVFCLSEGMLLEIPILKFYESMLSMSGTTLSGYSRILNDYARGNGRTSNELISLSSLSRAWNCYLTQLEIPKDK</sequence>
<gene>
    <name evidence="1" type="ORF">PENTCL1PPCAC_22701</name>
</gene>
<feature type="non-terminal residue" evidence="1">
    <location>
        <position position="1"/>
    </location>
</feature>
<reference evidence="1" key="1">
    <citation type="submission" date="2023-10" db="EMBL/GenBank/DDBJ databases">
        <title>Genome assembly of Pristionchus species.</title>
        <authorList>
            <person name="Yoshida K."/>
            <person name="Sommer R.J."/>
        </authorList>
    </citation>
    <scope>NUCLEOTIDE SEQUENCE</scope>
    <source>
        <strain evidence="1">RS0144</strain>
    </source>
</reference>
<keyword evidence="2" id="KW-1185">Reference proteome</keyword>
<accession>A0AAV5U0Y8</accession>
<evidence type="ECO:0000313" key="1">
    <source>
        <dbReference type="EMBL" id="GMT00526.1"/>
    </source>
</evidence>